<evidence type="ECO:0000313" key="3">
    <source>
        <dbReference type="Proteomes" id="UP000075230"/>
    </source>
</evidence>
<dbReference type="AlphaFoldDB" id="A0A146F4I0"/>
<gene>
    <name evidence="2" type="ORF">RIB2604_00800710</name>
</gene>
<dbReference type="GO" id="GO:0032259">
    <property type="term" value="P:methylation"/>
    <property type="evidence" value="ECO:0007669"/>
    <property type="project" value="UniProtKB-KW"/>
</dbReference>
<protein>
    <submittedName>
        <fullName evidence="2">Phosphatidylethanolamine methyltransferase</fullName>
    </submittedName>
</protein>
<evidence type="ECO:0000256" key="1">
    <source>
        <dbReference type="SAM" id="MobiDB-lite"/>
    </source>
</evidence>
<feature type="compositionally biased region" description="Polar residues" evidence="1">
    <location>
        <begin position="89"/>
        <end position="100"/>
    </location>
</feature>
<name>A0A146F4I0_ASPKA</name>
<comment type="caution">
    <text evidence="2">The sequence shown here is derived from an EMBL/GenBank/DDBJ whole genome shotgun (WGS) entry which is preliminary data.</text>
</comment>
<sequence length="139" mass="15669">MDCEEALVENEDKDRTQLQSQRLQLANPSLVHPLEDMTLFVCSSVQIDEERVTVVMRGSSSSRSRFAYLFVRHFDSRYSSLPSMKKTGPETSSKLSSTRKGNLTLSAITTDPMCNQTTSLPGVKTLRIRELPMADYSMK</sequence>
<keyword evidence="2" id="KW-0489">Methyltransferase</keyword>
<evidence type="ECO:0000313" key="2">
    <source>
        <dbReference type="EMBL" id="GAT20601.1"/>
    </source>
</evidence>
<dbReference type="GO" id="GO:0008168">
    <property type="term" value="F:methyltransferase activity"/>
    <property type="evidence" value="ECO:0007669"/>
    <property type="project" value="UniProtKB-KW"/>
</dbReference>
<dbReference type="EMBL" id="BCWF01000008">
    <property type="protein sequence ID" value="GAT20601.1"/>
    <property type="molecule type" value="Genomic_DNA"/>
</dbReference>
<keyword evidence="2" id="KW-0808">Transferase</keyword>
<dbReference type="Proteomes" id="UP000075230">
    <property type="component" value="Unassembled WGS sequence"/>
</dbReference>
<reference evidence="3" key="2">
    <citation type="submission" date="2016-02" db="EMBL/GenBank/DDBJ databases">
        <title>Genome sequencing of Aspergillus luchuensis NBRC 4314.</title>
        <authorList>
            <person name="Yamada O."/>
        </authorList>
    </citation>
    <scope>NUCLEOTIDE SEQUENCE [LARGE SCALE GENOMIC DNA]</scope>
    <source>
        <strain evidence="3">RIB 2604</strain>
    </source>
</reference>
<feature type="region of interest" description="Disordered" evidence="1">
    <location>
        <begin position="81"/>
        <end position="100"/>
    </location>
</feature>
<accession>A0A146F4I0</accession>
<reference evidence="2 3" key="1">
    <citation type="journal article" date="2016" name="DNA Res.">
        <title>Genome sequence of Aspergillus luchuensis NBRC 4314.</title>
        <authorList>
            <person name="Yamada O."/>
            <person name="Machida M."/>
            <person name="Hosoyama A."/>
            <person name="Goto M."/>
            <person name="Takahashi T."/>
            <person name="Futagami T."/>
            <person name="Yamagata Y."/>
            <person name="Takeuchi M."/>
            <person name="Kobayashi T."/>
            <person name="Koike H."/>
            <person name="Abe K."/>
            <person name="Asai K."/>
            <person name="Arita M."/>
            <person name="Fujita N."/>
            <person name="Fukuda K."/>
            <person name="Higa K."/>
            <person name="Horikawa H."/>
            <person name="Ishikawa T."/>
            <person name="Jinno K."/>
            <person name="Kato Y."/>
            <person name="Kirimura K."/>
            <person name="Mizutani O."/>
            <person name="Nakasone K."/>
            <person name="Sano M."/>
            <person name="Shiraishi Y."/>
            <person name="Tsukahara M."/>
            <person name="Gomi K."/>
        </authorList>
    </citation>
    <scope>NUCLEOTIDE SEQUENCE [LARGE SCALE GENOMIC DNA]</scope>
    <source>
        <strain evidence="2 3">RIB 2604</strain>
    </source>
</reference>
<proteinExistence type="predicted"/>
<organism evidence="2 3">
    <name type="scientific">Aspergillus kawachii</name>
    <name type="common">White koji mold</name>
    <name type="synonym">Aspergillus awamori var. kawachi</name>
    <dbReference type="NCBI Taxonomy" id="1069201"/>
    <lineage>
        <taxon>Eukaryota</taxon>
        <taxon>Fungi</taxon>
        <taxon>Dikarya</taxon>
        <taxon>Ascomycota</taxon>
        <taxon>Pezizomycotina</taxon>
        <taxon>Eurotiomycetes</taxon>
        <taxon>Eurotiomycetidae</taxon>
        <taxon>Eurotiales</taxon>
        <taxon>Aspergillaceae</taxon>
        <taxon>Aspergillus</taxon>
        <taxon>Aspergillus subgen. Circumdati</taxon>
    </lineage>
</organism>